<feature type="domain" description="BRCT" evidence="7">
    <location>
        <begin position="217"/>
        <end position="318"/>
    </location>
</feature>
<name>A0A8S1IY91_9CHLO</name>
<dbReference type="EMBL" id="CAJHUC010001208">
    <property type="protein sequence ID" value="CAD7700256.1"/>
    <property type="molecule type" value="Genomic_DNA"/>
</dbReference>
<proteinExistence type="predicted"/>
<comment type="caution">
    <text evidence="8">The sequence shown here is derived from an EMBL/GenBank/DDBJ whole genome shotgun (WGS) entry which is preliminary data.</text>
</comment>
<evidence type="ECO:0000256" key="3">
    <source>
        <dbReference type="ARBA" id="ARBA00022763"/>
    </source>
</evidence>
<dbReference type="InterPro" id="IPR031099">
    <property type="entry name" value="BRCA1-associated"/>
</dbReference>
<dbReference type="OrthoDB" id="550986at2759"/>
<dbReference type="CDD" id="cd17734">
    <property type="entry name" value="BRCT_Bard1_rpt1"/>
    <property type="match status" value="1"/>
</dbReference>
<dbReference type="Pfam" id="PF00533">
    <property type="entry name" value="BRCT"/>
    <property type="match status" value="1"/>
</dbReference>
<keyword evidence="4" id="KW-0234">DNA repair</keyword>
<evidence type="ECO:0000256" key="4">
    <source>
        <dbReference type="ARBA" id="ARBA00023204"/>
    </source>
</evidence>
<dbReference type="SUPFAM" id="SSF52113">
    <property type="entry name" value="BRCT domain"/>
    <property type="match status" value="2"/>
</dbReference>
<dbReference type="Proteomes" id="UP000708148">
    <property type="component" value="Unassembled WGS sequence"/>
</dbReference>
<keyword evidence="5" id="KW-0539">Nucleus</keyword>
<dbReference type="PROSITE" id="PS50172">
    <property type="entry name" value="BRCT"/>
    <property type="match status" value="2"/>
</dbReference>
<dbReference type="SMART" id="SM00292">
    <property type="entry name" value="BRCT"/>
    <property type="match status" value="2"/>
</dbReference>
<keyword evidence="3" id="KW-0227">DNA damage</keyword>
<evidence type="ECO:0000313" key="9">
    <source>
        <dbReference type="Proteomes" id="UP000708148"/>
    </source>
</evidence>
<dbReference type="PANTHER" id="PTHR13763">
    <property type="entry name" value="BREAST CANCER TYPE 1 SUSCEPTIBILITY PROTEIN BRCA1"/>
    <property type="match status" value="1"/>
</dbReference>
<gene>
    <name evidence="8" type="ORF">OSTQU699_LOCUS5615</name>
</gene>
<evidence type="ECO:0000259" key="7">
    <source>
        <dbReference type="PROSITE" id="PS50172"/>
    </source>
</evidence>
<keyword evidence="2" id="KW-0677">Repeat</keyword>
<reference evidence="8" key="1">
    <citation type="submission" date="2020-12" db="EMBL/GenBank/DDBJ databases">
        <authorList>
            <person name="Iha C."/>
        </authorList>
    </citation>
    <scope>NUCLEOTIDE SEQUENCE</scope>
</reference>
<dbReference type="PANTHER" id="PTHR13763:SF0">
    <property type="entry name" value="BREAST CANCER TYPE 1 SUSCEPTIBILITY PROTEIN"/>
    <property type="match status" value="1"/>
</dbReference>
<dbReference type="InterPro" id="IPR001357">
    <property type="entry name" value="BRCT_dom"/>
</dbReference>
<accession>A0A8S1IY91</accession>
<comment type="subcellular location">
    <subcellularLocation>
        <location evidence="1">Nucleus</location>
    </subcellularLocation>
</comment>
<organism evidence="8 9">
    <name type="scientific">Ostreobium quekettii</name>
    <dbReference type="NCBI Taxonomy" id="121088"/>
    <lineage>
        <taxon>Eukaryota</taxon>
        <taxon>Viridiplantae</taxon>
        <taxon>Chlorophyta</taxon>
        <taxon>core chlorophytes</taxon>
        <taxon>Ulvophyceae</taxon>
        <taxon>TCBD clade</taxon>
        <taxon>Bryopsidales</taxon>
        <taxon>Ostreobineae</taxon>
        <taxon>Ostreobiaceae</taxon>
        <taxon>Ostreobium</taxon>
    </lineage>
</organism>
<protein>
    <recommendedName>
        <fullName evidence="7">BRCT domain-containing protein</fullName>
    </recommendedName>
</protein>
<dbReference type="GO" id="GO:0004842">
    <property type="term" value="F:ubiquitin-protein transferase activity"/>
    <property type="evidence" value="ECO:0007669"/>
    <property type="project" value="TreeGrafter"/>
</dbReference>
<evidence type="ECO:0000256" key="6">
    <source>
        <dbReference type="SAM" id="MobiDB-lite"/>
    </source>
</evidence>
<dbReference type="GO" id="GO:0045944">
    <property type="term" value="P:positive regulation of transcription by RNA polymerase II"/>
    <property type="evidence" value="ECO:0007669"/>
    <property type="project" value="TreeGrafter"/>
</dbReference>
<dbReference type="Gene3D" id="3.40.50.10190">
    <property type="entry name" value="BRCT domain"/>
    <property type="match status" value="2"/>
</dbReference>
<evidence type="ECO:0000256" key="5">
    <source>
        <dbReference type="ARBA" id="ARBA00023242"/>
    </source>
</evidence>
<evidence type="ECO:0000256" key="1">
    <source>
        <dbReference type="ARBA" id="ARBA00004123"/>
    </source>
</evidence>
<dbReference type="InterPro" id="IPR036420">
    <property type="entry name" value="BRCT_dom_sf"/>
</dbReference>
<dbReference type="AlphaFoldDB" id="A0A8S1IY91"/>
<feature type="region of interest" description="Disordered" evidence="6">
    <location>
        <begin position="51"/>
        <end position="105"/>
    </location>
</feature>
<dbReference type="GO" id="GO:0005634">
    <property type="term" value="C:nucleus"/>
    <property type="evidence" value="ECO:0007669"/>
    <property type="project" value="UniProtKB-SubCell"/>
</dbReference>
<feature type="domain" description="BRCT" evidence="7">
    <location>
        <begin position="119"/>
        <end position="196"/>
    </location>
</feature>
<evidence type="ECO:0000256" key="2">
    <source>
        <dbReference type="ARBA" id="ARBA00022737"/>
    </source>
</evidence>
<dbReference type="GO" id="GO:0000724">
    <property type="term" value="P:double-strand break repair via homologous recombination"/>
    <property type="evidence" value="ECO:0007669"/>
    <property type="project" value="TreeGrafter"/>
</dbReference>
<sequence>MWHSCRASFHLPCALALGDECRFDWGSYVMLCPDHAGLQCMPCDSALRTTPARKRRRASLTPIKRTPLQGRQNAPSAKRSRRFDQSCAKTAQKDSGRDCNGGKGKAASRQLLMTDSKGSKEDLEALATQSGARALAEWMGDEEVTHVVCGVDDSNKATRTIKYLLGILRGCWVVSEAWVTRCLEAGQLVDEEPFEIRGDSLGGAGGPKAGRLAAAKGDPPFLNGKAIYIAGSFEPGVKDRIKALATASGADLLARLSPARALPEGLLVLSDPASRASPRFPAHVSAAMRQAGLKALSYKWLLASVSCYELKPTADYVDGG</sequence>
<evidence type="ECO:0000313" key="8">
    <source>
        <dbReference type="EMBL" id="CAD7700256.1"/>
    </source>
</evidence>
<keyword evidence="9" id="KW-1185">Reference proteome</keyword>